<sequence length="389" mass="42317">MNLNRNSRRGKRRLMLAAAVILLAAAGGTAAALSPALTGWASSEKPAGAAAAAPGEDAVILTVDGEPVTAQEYRLLMNREKSAVTNAFNAKYGAEDQPDYWTHDFGGETPLQALKQRTDKAAAESKTIQRLAREQGLIGDISFSRLLADWQTLNRQRSQNLQTKQPVYGLASFTLDQYYDYYMSHLKQQLQEKLGASRLKPAEQDIKAYYDAHPQLFQSRDEYAVQLISIPYGEADKTSAWQEANRVLQFLDAGKSPAEAALQAKDAAFSKQTLKAASASEASGSSDPSAPVPESGSGGSGIIFQTHDLFTSAAANLQPGHHSSVLDDGSSYILLQLDSVRRNQPTPLEEVQDQIQEQLLRDHFDAYIRSAVQAAKVNIQPTSYDAISL</sequence>
<organism evidence="4 5">
    <name type="scientific">Paenibacillus yonginensis</name>
    <dbReference type="NCBI Taxonomy" id="1462996"/>
    <lineage>
        <taxon>Bacteria</taxon>
        <taxon>Bacillati</taxon>
        <taxon>Bacillota</taxon>
        <taxon>Bacilli</taxon>
        <taxon>Bacillales</taxon>
        <taxon>Paenibacillaceae</taxon>
        <taxon>Paenibacillus</taxon>
    </lineage>
</organism>
<dbReference type="Proteomes" id="UP000092573">
    <property type="component" value="Chromosome"/>
</dbReference>
<dbReference type="InterPro" id="IPR027304">
    <property type="entry name" value="Trigger_fact/SurA_dom_sf"/>
</dbReference>
<dbReference type="KEGG" id="pyg:AWM70_00610"/>
<dbReference type="AlphaFoldDB" id="A0A1B1MVS0"/>
<feature type="compositionally biased region" description="Low complexity" evidence="1">
    <location>
        <begin position="279"/>
        <end position="289"/>
    </location>
</feature>
<reference evidence="4 5" key="1">
    <citation type="submission" date="2016-01" db="EMBL/GenBank/DDBJ databases">
        <title>Complete Genome Sequence of Paenibacillus yonginensis DCY84, a novel Plant Growth-Promoting Bacteria with Elicitation of Induced Systemic Resistance.</title>
        <authorList>
            <person name="Kim Y.J."/>
            <person name="Yang D.C."/>
            <person name="Sukweenadhi J."/>
        </authorList>
    </citation>
    <scope>NUCLEOTIDE SEQUENCE [LARGE SCALE GENOMIC DNA]</scope>
    <source>
        <strain evidence="4 5">DCY84</strain>
    </source>
</reference>
<evidence type="ECO:0000313" key="5">
    <source>
        <dbReference type="Proteomes" id="UP000092573"/>
    </source>
</evidence>
<gene>
    <name evidence="4" type="ORF">AWM70_00610</name>
</gene>
<protein>
    <recommendedName>
        <fullName evidence="3">PpiC domain-containing protein</fullName>
    </recommendedName>
</protein>
<name>A0A1B1MVS0_9BACL</name>
<keyword evidence="5" id="KW-1185">Reference proteome</keyword>
<dbReference type="EMBL" id="CP014167">
    <property type="protein sequence ID" value="ANS73266.1"/>
    <property type="molecule type" value="Genomic_DNA"/>
</dbReference>
<dbReference type="OrthoDB" id="4229635at2"/>
<dbReference type="Pfam" id="PF13145">
    <property type="entry name" value="Rotamase_2"/>
    <property type="match status" value="1"/>
</dbReference>
<feature type="chain" id="PRO_5038923542" description="PpiC domain-containing protein" evidence="2">
    <location>
        <begin position="32"/>
        <end position="389"/>
    </location>
</feature>
<feature type="domain" description="PpiC" evidence="3">
    <location>
        <begin position="201"/>
        <end position="353"/>
    </location>
</feature>
<feature type="region of interest" description="Disordered" evidence="1">
    <location>
        <begin position="279"/>
        <end position="298"/>
    </location>
</feature>
<dbReference type="PANTHER" id="PTHR47245">
    <property type="entry name" value="PEPTIDYLPROLYL ISOMERASE"/>
    <property type="match status" value="1"/>
</dbReference>
<evidence type="ECO:0000313" key="4">
    <source>
        <dbReference type="EMBL" id="ANS73266.1"/>
    </source>
</evidence>
<dbReference type="InterPro" id="IPR046357">
    <property type="entry name" value="PPIase_dom_sf"/>
</dbReference>
<proteinExistence type="predicted"/>
<evidence type="ECO:0000256" key="1">
    <source>
        <dbReference type="SAM" id="MobiDB-lite"/>
    </source>
</evidence>
<accession>A0A1B1MVS0</accession>
<dbReference type="RefSeq" id="WP_068693436.1">
    <property type="nucleotide sequence ID" value="NZ_CP014167.1"/>
</dbReference>
<dbReference type="GO" id="GO:0003755">
    <property type="term" value="F:peptidyl-prolyl cis-trans isomerase activity"/>
    <property type="evidence" value="ECO:0007669"/>
    <property type="project" value="InterPro"/>
</dbReference>
<evidence type="ECO:0000259" key="3">
    <source>
        <dbReference type="Pfam" id="PF13145"/>
    </source>
</evidence>
<dbReference type="InterPro" id="IPR000297">
    <property type="entry name" value="PPIase_PpiC"/>
</dbReference>
<dbReference type="InterPro" id="IPR050245">
    <property type="entry name" value="PrsA_foldase"/>
</dbReference>
<feature type="signal peptide" evidence="2">
    <location>
        <begin position="1"/>
        <end position="31"/>
    </location>
</feature>
<evidence type="ECO:0000256" key="2">
    <source>
        <dbReference type="SAM" id="SignalP"/>
    </source>
</evidence>
<dbReference type="Gene3D" id="3.10.50.40">
    <property type="match status" value="1"/>
</dbReference>
<keyword evidence="2" id="KW-0732">Signal</keyword>
<dbReference type="SUPFAM" id="SSF109998">
    <property type="entry name" value="Triger factor/SurA peptide-binding domain-like"/>
    <property type="match status" value="1"/>
</dbReference>
<dbReference type="PANTHER" id="PTHR47245:SF2">
    <property type="entry name" value="PEPTIDYL-PROLYL CIS-TRANS ISOMERASE HP_0175-RELATED"/>
    <property type="match status" value="1"/>
</dbReference>